<sequence>MRSSLLFATAAAFLAPVQAQAKAPSKAVASFYHNEGSCDDADLGAEVTMFDSGNATVRADARAFYTILYAKTDPACTVEYVVDWTRMKWNSNQKRDEAVSSLANVDVDVKDLHVITWGKQQPPPLSLSIPLPVAKEEAPKSSSRPARASRTKMRVSWLSRASRSPGAKRSLFFSVNRC</sequence>
<dbReference type="EMBL" id="JAQQWP010000011">
    <property type="protein sequence ID" value="KAK8095967.1"/>
    <property type="molecule type" value="Genomic_DNA"/>
</dbReference>
<evidence type="ECO:0000313" key="3">
    <source>
        <dbReference type="EMBL" id="KAK8095967.1"/>
    </source>
</evidence>
<evidence type="ECO:0000256" key="2">
    <source>
        <dbReference type="SAM" id="SignalP"/>
    </source>
</evidence>
<accession>A0AAW0QGV2</accession>
<name>A0AAW0QGV2_9PEZI</name>
<reference evidence="3 4" key="1">
    <citation type="submission" date="2023-01" db="EMBL/GenBank/DDBJ databases">
        <title>Analysis of 21 Apiospora genomes using comparative genomics revels a genus with tremendous synthesis potential of carbohydrate active enzymes and secondary metabolites.</title>
        <authorList>
            <person name="Sorensen T."/>
        </authorList>
    </citation>
    <scope>NUCLEOTIDE SEQUENCE [LARGE SCALE GENOMIC DNA]</scope>
    <source>
        <strain evidence="3 4">CBS 117206</strain>
    </source>
</reference>
<dbReference type="Proteomes" id="UP001392437">
    <property type="component" value="Unassembled WGS sequence"/>
</dbReference>
<keyword evidence="2" id="KW-0732">Signal</keyword>
<comment type="caution">
    <text evidence="3">The sequence shown here is derived from an EMBL/GenBank/DDBJ whole genome shotgun (WGS) entry which is preliminary data.</text>
</comment>
<proteinExistence type="predicted"/>
<evidence type="ECO:0000313" key="4">
    <source>
        <dbReference type="Proteomes" id="UP001392437"/>
    </source>
</evidence>
<organism evidence="3 4">
    <name type="scientific">Apiospora kogelbergensis</name>
    <dbReference type="NCBI Taxonomy" id="1337665"/>
    <lineage>
        <taxon>Eukaryota</taxon>
        <taxon>Fungi</taxon>
        <taxon>Dikarya</taxon>
        <taxon>Ascomycota</taxon>
        <taxon>Pezizomycotina</taxon>
        <taxon>Sordariomycetes</taxon>
        <taxon>Xylariomycetidae</taxon>
        <taxon>Amphisphaeriales</taxon>
        <taxon>Apiosporaceae</taxon>
        <taxon>Apiospora</taxon>
    </lineage>
</organism>
<protein>
    <submittedName>
        <fullName evidence="3">Uncharacterized protein</fullName>
    </submittedName>
</protein>
<evidence type="ECO:0000256" key="1">
    <source>
        <dbReference type="SAM" id="MobiDB-lite"/>
    </source>
</evidence>
<feature type="chain" id="PRO_5043597915" evidence="2">
    <location>
        <begin position="20"/>
        <end position="178"/>
    </location>
</feature>
<dbReference type="AlphaFoldDB" id="A0AAW0QGV2"/>
<gene>
    <name evidence="3" type="ORF">PG999_013989</name>
</gene>
<feature type="region of interest" description="Disordered" evidence="1">
    <location>
        <begin position="136"/>
        <end position="161"/>
    </location>
</feature>
<keyword evidence="4" id="KW-1185">Reference proteome</keyword>
<feature type="signal peptide" evidence="2">
    <location>
        <begin position="1"/>
        <end position="19"/>
    </location>
</feature>